<dbReference type="PROSITE" id="PS00430">
    <property type="entry name" value="TONB_DEPENDENT_REC_1"/>
    <property type="match status" value="1"/>
</dbReference>
<feature type="short sequence motif" description="TonB box" evidence="10">
    <location>
        <begin position="103"/>
        <end position="109"/>
    </location>
</feature>
<dbReference type="Gene3D" id="2.40.170.20">
    <property type="entry name" value="TonB-dependent receptor, beta-barrel domain"/>
    <property type="match status" value="1"/>
</dbReference>
<dbReference type="RefSeq" id="WP_008851774.1">
    <property type="nucleotide sequence ID" value="NZ_AGQV01000005.1"/>
</dbReference>
<dbReference type="PANTHER" id="PTHR47234:SF2">
    <property type="entry name" value="TONB-DEPENDENT RECEPTOR"/>
    <property type="match status" value="1"/>
</dbReference>
<dbReference type="PATRIC" id="fig|1088869.3.peg.1624"/>
<evidence type="ECO:0000259" key="15">
    <source>
        <dbReference type="Pfam" id="PF07715"/>
    </source>
</evidence>
<evidence type="ECO:0000256" key="3">
    <source>
        <dbReference type="ARBA" id="ARBA00022452"/>
    </source>
</evidence>
<keyword evidence="2 9" id="KW-0813">Transport</keyword>
<comment type="caution">
    <text evidence="16">The sequence shown here is derived from an EMBL/GenBank/DDBJ whole genome shotgun (WGS) entry which is preliminary data.</text>
</comment>
<keyword evidence="3 9" id="KW-1134">Transmembrane beta strand</keyword>
<accession>G6XJP8</accession>
<evidence type="ECO:0000256" key="12">
    <source>
        <dbReference type="SAM" id="MobiDB-lite"/>
    </source>
</evidence>
<feature type="compositionally biased region" description="Basic residues" evidence="12">
    <location>
        <begin position="42"/>
        <end position="51"/>
    </location>
</feature>
<evidence type="ECO:0000256" key="8">
    <source>
        <dbReference type="ARBA" id="ARBA00023237"/>
    </source>
</evidence>
<evidence type="ECO:0000256" key="13">
    <source>
        <dbReference type="SAM" id="SignalP"/>
    </source>
</evidence>
<sequence length="993" mass="107573">MILTRRKELFLCASILATGLAWNAAAQAQSTSQQDGSTAHHTSAKKKRVSTHRTTTAATPAATATSAAAVPASTTGTTYRAAQPVRHTSGSALRSIDTGRAETVVVTGSALSTSNNTNANPVQIVTNKQIEQTGATTLSDFLQRLPSVGSSSQTNSQTNGTGGTACTDLRNLGTNRVLVLIDGKRAAINGESSCFDMNTINVHQVASVEILKDGGSELYGADAVSGVINIKLKHNLNDANITIRGGITDRGDGQTGMISGYKGWNFDHGKGNVTVAGSYMTQSGIMQRNRAWANPVQSNDPLSASDVTFGSSIPTAGRYFKDDGSSLVGNLTNSNNLHNYSNADRYNYGQDQQLTNSLQDATLSFDAHYDINDHFTPYANFNYSHRNSSAYMAPMPAMGSIYPSTMPSAIEIPANAPYNSLGEEVQMYRRMGEWGNRRTENASDTYTGIGGIKGDITHGWKYDVSYTYAWNQDMDQTSGVGNYTKLLNSYGLTPTTPGDPNSLLTYSPTLCSSSPGCVAADPFGKMSPQSAAYSNYTSHDHYYYQMRDLNVRINNNHVAHMPWNNGGDLGIALGMEHRGEQLSYSPDPLVAAGQTLTNSASYTGGGFNVTEGYLEGQIKLLKNAFLAKDLTIDAQGRYSAYNTFGGTKNWKASINWAPIRDIRFRATLGTSYRQPNVYELYGGQSLGYASATDPCDSVQAATYGAASPLVAANCAKQGINTKTFSSAFAGQAPTLYGGNKALRPETGKTYTVGTIITPRWIPGLTASVEYWHYTLKNMISYLSSQYIMDQCYTGSNTNYCGDITRLSSGQLNAVNATYDNIGGLKTSGIDFDLDYHIRVSRQDVLSLSNNFQQLVSYLQQNEVGGKWYNYAGRMFYQNGSGNPRVRDYASATWQHGAIGITYMMQYTGGMRWNDGTSDLTRANGYGRTKTPGIFSHDITVTYRWKDWNFQGGVNNLLDKKPPFVADATENSAAGLYGDLYTGRYVFLQAGVNF</sequence>
<gene>
    <name evidence="16" type="ORF">GMO_16270</name>
</gene>
<evidence type="ECO:0000259" key="14">
    <source>
        <dbReference type="Pfam" id="PF00593"/>
    </source>
</evidence>
<keyword evidence="16" id="KW-0675">Receptor</keyword>
<dbReference type="STRING" id="1088869.GMO_16270"/>
<evidence type="ECO:0000256" key="1">
    <source>
        <dbReference type="ARBA" id="ARBA00004571"/>
    </source>
</evidence>
<comment type="subcellular location">
    <subcellularLocation>
        <location evidence="1 9">Cell outer membrane</location>
        <topology evidence="1 9">Multi-pass membrane protein</topology>
    </subcellularLocation>
</comment>
<dbReference type="InterPro" id="IPR039426">
    <property type="entry name" value="TonB-dep_rcpt-like"/>
</dbReference>
<dbReference type="InterPro" id="IPR000531">
    <property type="entry name" value="Beta-barrel_TonB"/>
</dbReference>
<comment type="similarity">
    <text evidence="9 11">Belongs to the TonB-dependent receptor family.</text>
</comment>
<feature type="signal peptide" evidence="13">
    <location>
        <begin position="1"/>
        <end position="28"/>
    </location>
</feature>
<keyword evidence="4 9" id="KW-0812">Transmembrane</keyword>
<protein>
    <submittedName>
        <fullName evidence="16">TonB-dependent receptor protein</fullName>
    </submittedName>
</protein>
<dbReference type="PANTHER" id="PTHR47234">
    <property type="match status" value="1"/>
</dbReference>
<dbReference type="OrthoDB" id="7582244at2"/>
<feature type="domain" description="TonB-dependent receptor-like beta-barrel" evidence="14">
    <location>
        <begin position="451"/>
        <end position="956"/>
    </location>
</feature>
<dbReference type="InterPro" id="IPR012910">
    <property type="entry name" value="Plug_dom"/>
</dbReference>
<dbReference type="Pfam" id="PF00593">
    <property type="entry name" value="TonB_dep_Rec_b-barrel"/>
    <property type="match status" value="1"/>
</dbReference>
<keyword evidence="8 9" id="KW-0998">Cell outer membrane</keyword>
<proteinExistence type="inferred from homology"/>
<dbReference type="Gene3D" id="2.170.130.10">
    <property type="entry name" value="TonB-dependent receptor, plug domain"/>
    <property type="match status" value="1"/>
</dbReference>
<evidence type="ECO:0000256" key="6">
    <source>
        <dbReference type="ARBA" id="ARBA00023077"/>
    </source>
</evidence>
<evidence type="ECO:0000256" key="10">
    <source>
        <dbReference type="PROSITE-ProRule" id="PRU10143"/>
    </source>
</evidence>
<evidence type="ECO:0000256" key="2">
    <source>
        <dbReference type="ARBA" id="ARBA00022448"/>
    </source>
</evidence>
<dbReference type="InterPro" id="IPR037066">
    <property type="entry name" value="Plug_dom_sf"/>
</dbReference>
<dbReference type="Proteomes" id="UP000004949">
    <property type="component" value="Unassembled WGS sequence"/>
</dbReference>
<feature type="chain" id="PRO_5003489349" evidence="13">
    <location>
        <begin position="29"/>
        <end position="993"/>
    </location>
</feature>
<feature type="region of interest" description="Disordered" evidence="12">
    <location>
        <begin position="31"/>
        <end position="93"/>
    </location>
</feature>
<keyword evidence="5 13" id="KW-0732">Signal</keyword>
<evidence type="ECO:0000256" key="5">
    <source>
        <dbReference type="ARBA" id="ARBA00022729"/>
    </source>
</evidence>
<keyword evidence="7 9" id="KW-0472">Membrane</keyword>
<evidence type="ECO:0000313" key="16">
    <source>
        <dbReference type="EMBL" id="EHH67860.1"/>
    </source>
</evidence>
<dbReference type="SUPFAM" id="SSF56935">
    <property type="entry name" value="Porins"/>
    <property type="match status" value="1"/>
</dbReference>
<keyword evidence="17" id="KW-1185">Reference proteome</keyword>
<dbReference type="GO" id="GO:0009279">
    <property type="term" value="C:cell outer membrane"/>
    <property type="evidence" value="ECO:0007669"/>
    <property type="project" value="UniProtKB-SubCell"/>
</dbReference>
<evidence type="ECO:0000256" key="11">
    <source>
        <dbReference type="RuleBase" id="RU003357"/>
    </source>
</evidence>
<dbReference type="EMBL" id="AGQV01000005">
    <property type="protein sequence ID" value="EHH67860.1"/>
    <property type="molecule type" value="Genomic_DNA"/>
</dbReference>
<evidence type="ECO:0000313" key="17">
    <source>
        <dbReference type="Proteomes" id="UP000004949"/>
    </source>
</evidence>
<dbReference type="eggNOG" id="COG4206">
    <property type="taxonomic scope" value="Bacteria"/>
</dbReference>
<feature type="compositionally biased region" description="Low complexity" evidence="12">
    <location>
        <begin position="54"/>
        <end position="78"/>
    </location>
</feature>
<evidence type="ECO:0000256" key="9">
    <source>
        <dbReference type="PROSITE-ProRule" id="PRU01360"/>
    </source>
</evidence>
<keyword evidence="6 10" id="KW-0798">TonB box</keyword>
<dbReference type="InterPro" id="IPR036942">
    <property type="entry name" value="Beta-barrel_TonB_sf"/>
</dbReference>
<dbReference type="PROSITE" id="PS52016">
    <property type="entry name" value="TONB_DEPENDENT_REC_3"/>
    <property type="match status" value="1"/>
</dbReference>
<dbReference type="eggNOG" id="COG1629">
    <property type="taxonomic scope" value="Bacteria"/>
</dbReference>
<evidence type="ECO:0000256" key="7">
    <source>
        <dbReference type="ARBA" id="ARBA00023136"/>
    </source>
</evidence>
<dbReference type="InterPro" id="IPR010916">
    <property type="entry name" value="TonB_box_CS"/>
</dbReference>
<feature type="domain" description="TonB-dependent receptor plug" evidence="15">
    <location>
        <begin position="118"/>
        <end position="227"/>
    </location>
</feature>
<dbReference type="AlphaFoldDB" id="G6XJP8"/>
<dbReference type="Pfam" id="PF07715">
    <property type="entry name" value="Plug"/>
    <property type="match status" value="1"/>
</dbReference>
<name>G6XJP8_9PROT</name>
<organism evidence="16 17">
    <name type="scientific">Gluconobacter morbifer G707</name>
    <dbReference type="NCBI Taxonomy" id="1088869"/>
    <lineage>
        <taxon>Bacteria</taxon>
        <taxon>Pseudomonadati</taxon>
        <taxon>Pseudomonadota</taxon>
        <taxon>Alphaproteobacteria</taxon>
        <taxon>Acetobacterales</taxon>
        <taxon>Acetobacteraceae</taxon>
        <taxon>Gluconobacter</taxon>
    </lineage>
</organism>
<evidence type="ECO:0000256" key="4">
    <source>
        <dbReference type="ARBA" id="ARBA00022692"/>
    </source>
</evidence>
<reference evidence="16 17" key="1">
    <citation type="submission" date="2011-10" db="EMBL/GenBank/DDBJ databases">
        <title>Genome sequence of Gluconobacter morbifer G707, isolated from Drosophila gut.</title>
        <authorList>
            <person name="Lee W.-J."/>
            <person name="Kim E.-K."/>
        </authorList>
    </citation>
    <scope>NUCLEOTIDE SEQUENCE [LARGE SCALE GENOMIC DNA]</scope>
    <source>
        <strain evidence="16 17">G707</strain>
    </source>
</reference>